<dbReference type="RefSeq" id="WP_184537561.1">
    <property type="nucleotide sequence ID" value="NZ_JACHJW010000001.1"/>
</dbReference>
<dbReference type="InterPro" id="IPR050131">
    <property type="entry name" value="Peptidase_S8_subtilisin-like"/>
</dbReference>
<feature type="domain" description="Peptidase S8/S53" evidence="9">
    <location>
        <begin position="163"/>
        <end position="577"/>
    </location>
</feature>
<protein>
    <submittedName>
        <fullName evidence="10">Subtilisin family serine protease</fullName>
    </submittedName>
</protein>
<keyword evidence="4 6" id="KW-0720">Serine protease</keyword>
<dbReference type="InterPro" id="IPR000209">
    <property type="entry name" value="Peptidase_S8/S53_dom"/>
</dbReference>
<dbReference type="GO" id="GO:0004252">
    <property type="term" value="F:serine-type endopeptidase activity"/>
    <property type="evidence" value="ECO:0007669"/>
    <property type="project" value="UniProtKB-UniRule"/>
</dbReference>
<dbReference type="InterPro" id="IPR015943">
    <property type="entry name" value="WD40/YVTN_repeat-like_dom_sf"/>
</dbReference>
<comment type="similarity">
    <text evidence="1 6 7">Belongs to the peptidase S8 family.</text>
</comment>
<dbReference type="PANTHER" id="PTHR43806:SF65">
    <property type="entry name" value="SERINE PROTEASE APRX"/>
    <property type="match status" value="1"/>
</dbReference>
<comment type="caution">
    <text evidence="10">The sequence shown here is derived from an EMBL/GenBank/DDBJ whole genome shotgun (WGS) entry which is preliminary data.</text>
</comment>
<dbReference type="Proteomes" id="UP000578819">
    <property type="component" value="Unassembled WGS sequence"/>
</dbReference>
<dbReference type="SUPFAM" id="SSF110296">
    <property type="entry name" value="Oligoxyloglucan reducing end-specific cellobiohydrolase"/>
    <property type="match status" value="2"/>
</dbReference>
<dbReference type="Gene3D" id="2.130.10.10">
    <property type="entry name" value="YVTN repeat-like/Quinoprotein amine dehydrogenase"/>
    <property type="match status" value="3"/>
</dbReference>
<evidence type="ECO:0000256" key="6">
    <source>
        <dbReference type="PROSITE-ProRule" id="PRU01240"/>
    </source>
</evidence>
<dbReference type="PROSITE" id="PS00138">
    <property type="entry name" value="SUBTILASE_SER"/>
    <property type="match status" value="1"/>
</dbReference>
<name>A0A7W7SVL9_9ACTN</name>
<evidence type="ECO:0000256" key="1">
    <source>
        <dbReference type="ARBA" id="ARBA00011073"/>
    </source>
</evidence>
<feature type="chain" id="PRO_5031268337" evidence="8">
    <location>
        <begin position="33"/>
        <end position="1402"/>
    </location>
</feature>
<evidence type="ECO:0000256" key="8">
    <source>
        <dbReference type="SAM" id="SignalP"/>
    </source>
</evidence>
<feature type="signal peptide" evidence="8">
    <location>
        <begin position="1"/>
        <end position="32"/>
    </location>
</feature>
<gene>
    <name evidence="10" type="ORF">FHR38_005525</name>
</gene>
<dbReference type="GO" id="GO:0006508">
    <property type="term" value="P:proteolysis"/>
    <property type="evidence" value="ECO:0007669"/>
    <property type="project" value="UniProtKB-KW"/>
</dbReference>
<reference evidence="10 11" key="1">
    <citation type="submission" date="2020-08" db="EMBL/GenBank/DDBJ databases">
        <title>Sequencing the genomes of 1000 actinobacteria strains.</title>
        <authorList>
            <person name="Klenk H.-P."/>
        </authorList>
    </citation>
    <scope>NUCLEOTIDE SEQUENCE [LARGE SCALE GENOMIC DNA]</scope>
    <source>
        <strain evidence="10 11">DSM 45886</strain>
    </source>
</reference>
<dbReference type="InterPro" id="IPR023827">
    <property type="entry name" value="Peptidase_S8_Asp-AS"/>
</dbReference>
<dbReference type="InterPro" id="IPR036852">
    <property type="entry name" value="Peptidase_S8/S53_dom_sf"/>
</dbReference>
<organism evidence="10 11">
    <name type="scientific">Micromonospora polyrhachis</name>
    <dbReference type="NCBI Taxonomy" id="1282883"/>
    <lineage>
        <taxon>Bacteria</taxon>
        <taxon>Bacillati</taxon>
        <taxon>Actinomycetota</taxon>
        <taxon>Actinomycetes</taxon>
        <taxon>Micromonosporales</taxon>
        <taxon>Micromonosporaceae</taxon>
        <taxon>Micromonospora</taxon>
    </lineage>
</organism>
<keyword evidence="11" id="KW-1185">Reference proteome</keyword>
<evidence type="ECO:0000256" key="3">
    <source>
        <dbReference type="ARBA" id="ARBA00022801"/>
    </source>
</evidence>
<keyword evidence="8" id="KW-0732">Signal</keyword>
<dbReference type="PROSITE" id="PS51892">
    <property type="entry name" value="SUBTILASE"/>
    <property type="match status" value="1"/>
</dbReference>
<dbReference type="Pfam" id="PF00082">
    <property type="entry name" value="Peptidase_S8"/>
    <property type="match status" value="1"/>
</dbReference>
<dbReference type="InterPro" id="IPR015500">
    <property type="entry name" value="Peptidase_S8_subtilisin-rel"/>
</dbReference>
<evidence type="ECO:0000256" key="4">
    <source>
        <dbReference type="ARBA" id="ARBA00022825"/>
    </source>
</evidence>
<feature type="active site" description="Charge relay system" evidence="5 6">
    <location>
        <position position="211"/>
    </location>
</feature>
<evidence type="ECO:0000313" key="11">
    <source>
        <dbReference type="Proteomes" id="UP000578819"/>
    </source>
</evidence>
<feature type="active site" description="Charge relay system" evidence="5 6">
    <location>
        <position position="172"/>
    </location>
</feature>
<dbReference type="PRINTS" id="PR00723">
    <property type="entry name" value="SUBTILISIN"/>
</dbReference>
<feature type="active site" description="Charge relay system" evidence="5 6">
    <location>
        <position position="539"/>
    </location>
</feature>
<keyword evidence="3 6" id="KW-0378">Hydrolase</keyword>
<dbReference type="InterPro" id="IPR023828">
    <property type="entry name" value="Peptidase_S8_Ser-AS"/>
</dbReference>
<accession>A0A7W7SVL9</accession>
<dbReference type="PROSITE" id="PS00137">
    <property type="entry name" value="SUBTILASE_HIS"/>
    <property type="match status" value="1"/>
</dbReference>
<proteinExistence type="inferred from homology"/>
<evidence type="ECO:0000259" key="9">
    <source>
        <dbReference type="Pfam" id="PF00082"/>
    </source>
</evidence>
<dbReference type="InterPro" id="IPR022398">
    <property type="entry name" value="Peptidase_S8_His-AS"/>
</dbReference>
<dbReference type="InterPro" id="IPR046450">
    <property type="entry name" value="PA_dom_sf"/>
</dbReference>
<dbReference type="CDD" id="cd07474">
    <property type="entry name" value="Peptidases_S8_subtilisin_Vpr-like"/>
    <property type="match status" value="1"/>
</dbReference>
<dbReference type="EMBL" id="JACHJW010000001">
    <property type="protein sequence ID" value="MBB4961792.1"/>
    <property type="molecule type" value="Genomic_DNA"/>
</dbReference>
<keyword evidence="2 6" id="KW-0645">Protease</keyword>
<dbReference type="InterPro" id="IPR034213">
    <property type="entry name" value="S8_Vpr-like"/>
</dbReference>
<dbReference type="PANTHER" id="PTHR43806">
    <property type="entry name" value="PEPTIDASE S8"/>
    <property type="match status" value="1"/>
</dbReference>
<evidence type="ECO:0000256" key="2">
    <source>
        <dbReference type="ARBA" id="ARBA00022670"/>
    </source>
</evidence>
<sequence length="1402" mass="146253">MIEPLSASRRWVATATAAGLAATLLTPGPSTAAPASGPAQTVIVEFDATPTIAAAPARGIVDAQAADRVRVAREAVTNAERGVTAAAERARIKLTHRRSFQVLLPGMAIEVPANQVDALRRLPGVKAVHAITTFQARTVDSVPLVGAPEVWQRKDPAGNPARGGGVTVAVVDTGVDYRHPALGGGFGPGHKVAGGYDFVNDDADPMDDHSHGTHVAGIVAGSGAGGDKAVTGVAPDATLTAYKVLDAGGSGTSEDIIAGIEAAVDPANPYRADVVNMSLGGFGDGTDPVGLAASRAAKSGVVVVAAAGNNGPGERTVGTPAAADGVIAVGASTSGLRIPAVHLAGPRAGERIETYRTPISANPPVTPVTADLVDLGDGTPEDYAKAGDLRGKVVLVAGPPHPAGNSDDAARFAEVERRGALAAIGYTGGATRPTAAGELPATASKKLGAEDDLRLDRLVVLGITDSYQYQQLRTLLTAGPVRVTVSGEDVTDQIASFSSRGPDPRWQLKPEIVAPGVEIRSSVPTDQWPAGVYRFSGTSMAAPHVAGAAALLRQLWPDASANRIGAALIGSAKAVPDAAAGVAGAGRLDLPAALAASVTADPPALSFGLADLSRSPVRVSRTVTLRNDSKQSQRLKLKVVPSTGSPGTVRVEPSQVTVRAGGQATVTLRATTTAPDQGSADVSGWLTVATSQGVADLRVPYLMPVRTPGVHVTPDPSDGRSEAFVYTVEPTAGTPTVTVRGPNGRQRTATVRHDNDLWWRAEVTGDVPGVYTVTTTVPTATGKKLVGRASFQVATEPGRTRWELIGPYSSGGRMSTTPADPNRLAVTLPYVAGVWITTDRARTWRYERITPVAGGHPTVLIDPKRADRMWAAVKAEGDPTYRGKVLRTDDAGKTWRTLPLPDLAFDAFVQAPTGGALAVVAGDTIWTSRDGGDSWTSTAAPWAGAVTAVEFAGADLYVATNDGLWRWAGLTGALQLVRPVDDFASRPTNLAVAGDTVAVALMNDTVLGSTDQGRTWQQLLKPTSLFTLSGAGDNLLADGFRQTFLSRDRGRTWTKITEPLETITNDLAQWPDDNRTLLFGMDNTGVYATTDGVSYKRLGVPGMSADQMLVTDGKLMVGTPTDVYRTALPSGPDKLDWGGSEGEGRVGHSIRGLAAAPDDPRTVWKLYMNGYFGIRLVRSNDAGDTWSQVVQNDLTPSGLLVHPADSRQLFISYRDIAGAGLFVTRDGGTSWKKIDHKAQYTAMAGDPRDPKRVWLGDQNGLWRSDDGGTTRVKMLDGPVTAIHFDGRRMVVGGAKIRVSTDGGRHFATAHQLGTGQHGLPMRVSQVIEVGGVLYAGTTAYSEAGLLKGGRGVLFSVDGGRVWLNMGAGLPDPSVRSLAASPDGRWLFAGTESGGVYRLPIRR</sequence>
<dbReference type="Gene3D" id="3.40.50.200">
    <property type="entry name" value="Peptidase S8/S53 domain"/>
    <property type="match status" value="2"/>
</dbReference>
<evidence type="ECO:0000256" key="5">
    <source>
        <dbReference type="PIRSR" id="PIRSR615500-1"/>
    </source>
</evidence>
<dbReference type="PROSITE" id="PS00136">
    <property type="entry name" value="SUBTILASE_ASP"/>
    <property type="match status" value="1"/>
</dbReference>
<evidence type="ECO:0000256" key="7">
    <source>
        <dbReference type="RuleBase" id="RU003355"/>
    </source>
</evidence>
<dbReference type="SUPFAM" id="SSF52025">
    <property type="entry name" value="PA domain"/>
    <property type="match status" value="1"/>
</dbReference>
<evidence type="ECO:0000313" key="10">
    <source>
        <dbReference type="EMBL" id="MBB4961792.1"/>
    </source>
</evidence>
<dbReference type="SUPFAM" id="SSF52743">
    <property type="entry name" value="Subtilisin-like"/>
    <property type="match status" value="1"/>
</dbReference>